<evidence type="ECO:0000313" key="6">
    <source>
        <dbReference type="Proteomes" id="UP000274271"/>
    </source>
</evidence>
<evidence type="ECO:0000256" key="1">
    <source>
        <dbReference type="ARBA" id="ARBA00023015"/>
    </source>
</evidence>
<dbReference type="EMBL" id="RQJP01000008">
    <property type="protein sequence ID" value="RRB09919.1"/>
    <property type="molecule type" value="Genomic_DNA"/>
</dbReference>
<protein>
    <submittedName>
        <fullName evidence="5">AraC family transcriptional regulator</fullName>
    </submittedName>
</protein>
<proteinExistence type="predicted"/>
<dbReference type="GO" id="GO:0003700">
    <property type="term" value="F:DNA-binding transcription factor activity"/>
    <property type="evidence" value="ECO:0007669"/>
    <property type="project" value="InterPro"/>
</dbReference>
<sequence>MPTEPLLRIETISAYHQFVGLPKPGHPLISVVRFDEIRPHRVDNPKSFVNNFYSIALKRNFNGRMKYGQQQYDFDEGVMIFLAPGQVLAVAADEVYEHTGWLLMIHPDFLWHTPLAKTIRQYDFFDYSIREALFLSEKEETMIVGIIRQIQEEYQAPIDKFSQNIIIAQLDVLLNYADRFYQRQFITRKITNHQILDRFEAALEAYFVSDELSKTGLPTVGYMAEQLHLSPTYLSSLLKTLTGQNAQQQIHEKLIEKAKERLSTTTLSVSEIAYGLGFEHPQSFSKLFKSKTNFSPLEFRHSFHQN</sequence>
<dbReference type="SMART" id="SM00342">
    <property type="entry name" value="HTH_ARAC"/>
    <property type="match status" value="1"/>
</dbReference>
<gene>
    <name evidence="5" type="ORF">EHT87_30840</name>
</gene>
<evidence type="ECO:0000256" key="2">
    <source>
        <dbReference type="ARBA" id="ARBA00023125"/>
    </source>
</evidence>
<evidence type="ECO:0000313" key="5">
    <source>
        <dbReference type="EMBL" id="RRB09919.1"/>
    </source>
</evidence>
<evidence type="ECO:0000259" key="4">
    <source>
        <dbReference type="PROSITE" id="PS01124"/>
    </source>
</evidence>
<dbReference type="OrthoDB" id="643086at2"/>
<dbReference type="InterPro" id="IPR009057">
    <property type="entry name" value="Homeodomain-like_sf"/>
</dbReference>
<comment type="caution">
    <text evidence="5">The sequence shown here is derived from an EMBL/GenBank/DDBJ whole genome shotgun (WGS) entry which is preliminary data.</text>
</comment>
<reference evidence="5 6" key="1">
    <citation type="submission" date="2018-11" db="EMBL/GenBank/DDBJ databases">
        <authorList>
            <person name="Zhou Z."/>
            <person name="Wang G."/>
        </authorList>
    </citation>
    <scope>NUCLEOTIDE SEQUENCE [LARGE SCALE GENOMIC DNA]</scope>
    <source>
        <strain evidence="5 6">KCTC42998</strain>
    </source>
</reference>
<keyword evidence="2" id="KW-0238">DNA-binding</keyword>
<dbReference type="InterPro" id="IPR018060">
    <property type="entry name" value="HTH_AraC"/>
</dbReference>
<name>A0A3P1C9G1_9BACT</name>
<feature type="domain" description="HTH araC/xylS-type" evidence="4">
    <location>
        <begin position="207"/>
        <end position="302"/>
    </location>
</feature>
<organism evidence="5 6">
    <name type="scientific">Larkinella knui</name>
    <dbReference type="NCBI Taxonomy" id="2025310"/>
    <lineage>
        <taxon>Bacteria</taxon>
        <taxon>Pseudomonadati</taxon>
        <taxon>Bacteroidota</taxon>
        <taxon>Cytophagia</taxon>
        <taxon>Cytophagales</taxon>
        <taxon>Spirosomataceae</taxon>
        <taxon>Larkinella</taxon>
    </lineage>
</organism>
<keyword evidence="6" id="KW-1185">Reference proteome</keyword>
<dbReference type="Gene3D" id="1.10.10.60">
    <property type="entry name" value="Homeodomain-like"/>
    <property type="match status" value="1"/>
</dbReference>
<keyword evidence="1" id="KW-0805">Transcription regulation</keyword>
<dbReference type="SUPFAM" id="SSF46689">
    <property type="entry name" value="Homeodomain-like"/>
    <property type="match status" value="1"/>
</dbReference>
<evidence type="ECO:0000256" key="3">
    <source>
        <dbReference type="ARBA" id="ARBA00023163"/>
    </source>
</evidence>
<dbReference type="Proteomes" id="UP000274271">
    <property type="component" value="Unassembled WGS sequence"/>
</dbReference>
<dbReference type="PANTHER" id="PTHR43280:SF32">
    <property type="entry name" value="TRANSCRIPTIONAL REGULATORY PROTEIN"/>
    <property type="match status" value="1"/>
</dbReference>
<dbReference type="RefSeq" id="WP_124910660.1">
    <property type="nucleotide sequence ID" value="NZ_RQJP01000008.1"/>
</dbReference>
<keyword evidence="3" id="KW-0804">Transcription</keyword>
<dbReference type="Pfam" id="PF12833">
    <property type="entry name" value="HTH_18"/>
    <property type="match status" value="1"/>
</dbReference>
<dbReference type="PANTHER" id="PTHR43280">
    <property type="entry name" value="ARAC-FAMILY TRANSCRIPTIONAL REGULATOR"/>
    <property type="match status" value="1"/>
</dbReference>
<dbReference type="AlphaFoldDB" id="A0A3P1C9G1"/>
<dbReference type="PROSITE" id="PS01124">
    <property type="entry name" value="HTH_ARAC_FAMILY_2"/>
    <property type="match status" value="1"/>
</dbReference>
<dbReference type="GO" id="GO:0043565">
    <property type="term" value="F:sequence-specific DNA binding"/>
    <property type="evidence" value="ECO:0007669"/>
    <property type="project" value="InterPro"/>
</dbReference>
<accession>A0A3P1C9G1</accession>